<evidence type="ECO:0000313" key="1">
    <source>
        <dbReference type="EMBL" id="KKB78155.1"/>
    </source>
</evidence>
<dbReference type="InterPro" id="IPR009267">
    <property type="entry name" value="NTP_transf_6"/>
</dbReference>
<gene>
    <name evidence="1" type="ORF">VW35_13390</name>
</gene>
<keyword evidence="2" id="KW-1185">Reference proteome</keyword>
<dbReference type="STRING" id="361041.VW35_13390"/>
<name>A0A0F5L7E9_9HYPH</name>
<evidence type="ECO:0000313" key="2">
    <source>
        <dbReference type="Proteomes" id="UP000033514"/>
    </source>
</evidence>
<dbReference type="PANTHER" id="PTHR39166">
    <property type="entry name" value="BLL1166 PROTEIN"/>
    <property type="match status" value="1"/>
</dbReference>
<dbReference type="PANTHER" id="PTHR39166:SF1">
    <property type="entry name" value="BLL1166 PROTEIN"/>
    <property type="match status" value="1"/>
</dbReference>
<protein>
    <recommendedName>
        <fullName evidence="3">Nucleotidyltransferase family protein</fullName>
    </recommendedName>
</protein>
<dbReference type="Pfam" id="PF06042">
    <property type="entry name" value="NTP_transf_6"/>
    <property type="match status" value="1"/>
</dbReference>
<evidence type="ECO:0008006" key="3">
    <source>
        <dbReference type="Google" id="ProtNLM"/>
    </source>
</evidence>
<dbReference type="AlphaFoldDB" id="A0A0F5L7E9"/>
<dbReference type="OrthoDB" id="9805247at2"/>
<dbReference type="Proteomes" id="UP000033514">
    <property type="component" value="Unassembled WGS sequence"/>
</dbReference>
<dbReference type="EMBL" id="LAJG01000023">
    <property type="protein sequence ID" value="KKB78155.1"/>
    <property type="molecule type" value="Genomic_DNA"/>
</dbReference>
<organism evidence="1 2">
    <name type="scientific">Devosia soli</name>
    <dbReference type="NCBI Taxonomy" id="361041"/>
    <lineage>
        <taxon>Bacteria</taxon>
        <taxon>Pseudomonadati</taxon>
        <taxon>Pseudomonadota</taxon>
        <taxon>Alphaproteobacteria</taxon>
        <taxon>Hyphomicrobiales</taxon>
        <taxon>Devosiaceae</taxon>
        <taxon>Devosia</taxon>
    </lineage>
</organism>
<reference evidence="1 2" key="1">
    <citation type="submission" date="2015-03" db="EMBL/GenBank/DDBJ databases">
        <authorList>
            <person name="Hassan Y.I."/>
            <person name="Lepp D."/>
            <person name="Zhou T."/>
        </authorList>
    </citation>
    <scope>NUCLEOTIDE SEQUENCE [LARGE SCALE GENOMIC DNA]</scope>
    <source>
        <strain evidence="1 2">GH2-10</strain>
    </source>
</reference>
<proteinExistence type="predicted"/>
<dbReference type="PATRIC" id="fig|361041.3.peg.2064"/>
<comment type="caution">
    <text evidence="1">The sequence shown here is derived from an EMBL/GenBank/DDBJ whole genome shotgun (WGS) entry which is preliminary data.</text>
</comment>
<accession>A0A0F5L7E9</accession>
<sequence>MIADDAVLMDLLKTMEASALPDALLTSGAIYNMVWNVLTGRPKHFGVRDADVAYFDGSDLSFAAEDRVIRHVEARFAGSPISVQLRNQARVHLWFPQKFGIDYPQLRSSAEMLRYFTTNAYAVGARLKTGKIQILAPFGLDDLFSFRLRPNTVLPNRQTHDEKGKRAMACWPELQFEQWPL</sequence>